<dbReference type="Pfam" id="PF06166">
    <property type="entry name" value="DUF979"/>
    <property type="match status" value="1"/>
</dbReference>
<keyword evidence="1" id="KW-0472">Membrane</keyword>
<evidence type="ECO:0000313" key="2">
    <source>
        <dbReference type="EMBL" id="KMY48752.1"/>
    </source>
</evidence>
<dbReference type="STRING" id="1679170.AC625_03865"/>
<comment type="caution">
    <text evidence="2">The sequence shown here is derived from an EMBL/GenBank/DDBJ whole genome shotgun (WGS) entry which is preliminary data.</text>
</comment>
<protein>
    <submittedName>
        <fullName evidence="2">Permease</fullName>
    </submittedName>
</protein>
<dbReference type="PATRIC" id="fig|1679170.3.peg.817"/>
<keyword evidence="1" id="KW-1133">Transmembrane helix</keyword>
<proteinExistence type="predicted"/>
<accession>A0A0K9GR50</accession>
<evidence type="ECO:0000256" key="1">
    <source>
        <dbReference type="SAM" id="Phobius"/>
    </source>
</evidence>
<feature type="transmembrane region" description="Helical" evidence="1">
    <location>
        <begin position="55"/>
        <end position="73"/>
    </location>
</feature>
<evidence type="ECO:0000313" key="3">
    <source>
        <dbReference type="Proteomes" id="UP000037146"/>
    </source>
</evidence>
<dbReference type="InterPro" id="IPR009323">
    <property type="entry name" value="DUF979"/>
</dbReference>
<keyword evidence="3" id="KW-1185">Reference proteome</keyword>
<reference evidence="3" key="1">
    <citation type="submission" date="2015-07" db="EMBL/GenBank/DDBJ databases">
        <title>Genome sequencing project for genomic taxonomy and phylogenomics of Bacillus-like bacteria.</title>
        <authorList>
            <person name="Liu B."/>
            <person name="Wang J."/>
            <person name="Zhu Y."/>
            <person name="Liu G."/>
            <person name="Chen Q."/>
            <person name="Chen Z."/>
            <person name="Lan J."/>
            <person name="Che J."/>
            <person name="Ge C."/>
            <person name="Shi H."/>
            <person name="Pan Z."/>
            <person name="Liu X."/>
        </authorList>
    </citation>
    <scope>NUCLEOTIDE SEQUENCE [LARGE SCALE GENOMIC DNA]</scope>
    <source>
        <strain evidence="3">FJAT-27997</strain>
    </source>
</reference>
<dbReference type="AlphaFoldDB" id="A0A0K9GR50"/>
<feature type="transmembrane region" description="Helical" evidence="1">
    <location>
        <begin position="6"/>
        <end position="25"/>
    </location>
</feature>
<feature type="transmembrane region" description="Helical" evidence="1">
    <location>
        <begin position="93"/>
        <end position="112"/>
    </location>
</feature>
<feature type="transmembrane region" description="Helical" evidence="1">
    <location>
        <begin position="229"/>
        <end position="246"/>
    </location>
</feature>
<gene>
    <name evidence="2" type="ORF">AC625_03865</name>
</gene>
<dbReference type="Proteomes" id="UP000037146">
    <property type="component" value="Unassembled WGS sequence"/>
</dbReference>
<feature type="transmembrane region" description="Helical" evidence="1">
    <location>
        <begin position="132"/>
        <end position="153"/>
    </location>
</feature>
<name>A0A0K9GR50_9BACI</name>
<organism evidence="2 3">
    <name type="scientific">Peribacillus loiseleuriae</name>
    <dbReference type="NCBI Taxonomy" id="1679170"/>
    <lineage>
        <taxon>Bacteria</taxon>
        <taxon>Bacillati</taxon>
        <taxon>Bacillota</taxon>
        <taxon>Bacilli</taxon>
        <taxon>Bacillales</taxon>
        <taxon>Bacillaceae</taxon>
        <taxon>Peribacillus</taxon>
    </lineage>
</organism>
<feature type="transmembrane region" description="Helical" evidence="1">
    <location>
        <begin position="258"/>
        <end position="284"/>
    </location>
</feature>
<feature type="transmembrane region" description="Helical" evidence="1">
    <location>
        <begin position="206"/>
        <end position="222"/>
    </location>
</feature>
<dbReference type="RefSeq" id="WP_049680079.1">
    <property type="nucleotide sequence ID" value="NZ_LFZW01000001.1"/>
</dbReference>
<dbReference type="OrthoDB" id="1689651at2"/>
<sequence length="320" mass="34864">MIFSVEFIYIVMGIIGLCCSLYTFADKANPRRLLSGLFYFIYSITLLLGSVIPPFYIGLMVILMVLIVGMGGLRKGKYGESSDQQRETQRKRLGSWLFLPALLIPLLTVAGAKGFEGVKIGSLFIFDPKNTTLVALGVACLIAIITAMMLTKNTPQTAIKESRRLLEAIGWAVVLPQLLATLGTIFTKAGVGTVVSDLVTQFIPENSLFMIVFVFCIGMALFTMIMGNAFAAFPVMAAGIAVPFLITKFDANPNHIAAISMFAGYCGTLMTPMAANFNIVPAALLDLKDKNHVIRVQIPTALLVLAFNIVLMYLLVKWEV</sequence>
<dbReference type="EMBL" id="LFZW01000001">
    <property type="protein sequence ID" value="KMY48752.1"/>
    <property type="molecule type" value="Genomic_DNA"/>
</dbReference>
<keyword evidence="1" id="KW-0812">Transmembrane</keyword>
<feature type="transmembrane region" description="Helical" evidence="1">
    <location>
        <begin position="165"/>
        <end position="186"/>
    </location>
</feature>
<feature type="transmembrane region" description="Helical" evidence="1">
    <location>
        <begin position="296"/>
        <end position="316"/>
    </location>
</feature>